<protein>
    <submittedName>
        <fullName evidence="1">ATP dependent nuclease AddB</fullName>
    </submittedName>
    <submittedName>
        <fullName evidence="2">ATP-dependent nuclease</fullName>
    </submittedName>
</protein>
<organism evidence="1 4">
    <name type="scientific">Helicobacter muridarum</name>
    <dbReference type="NCBI Taxonomy" id="216"/>
    <lineage>
        <taxon>Bacteria</taxon>
        <taxon>Pseudomonadati</taxon>
        <taxon>Campylobacterota</taxon>
        <taxon>Epsilonproteobacteria</taxon>
        <taxon>Campylobacterales</taxon>
        <taxon>Helicobacteraceae</taxon>
        <taxon>Helicobacter</taxon>
    </lineage>
</organism>
<name>A0A377PW01_9HELI</name>
<dbReference type="InterPro" id="IPR011990">
    <property type="entry name" value="TPR-like_helical_dom_sf"/>
</dbReference>
<dbReference type="Gene3D" id="1.25.40.10">
    <property type="entry name" value="Tetratricopeptide repeat domain"/>
    <property type="match status" value="2"/>
</dbReference>
<accession>A0A377PW01</accession>
<dbReference type="RefSeq" id="WP_052089469.1">
    <property type="nucleotide sequence ID" value="NZ_FZML01000019.1"/>
</dbReference>
<dbReference type="EMBL" id="UGJE01000002">
    <property type="protein sequence ID" value="STQ86690.1"/>
    <property type="molecule type" value="Genomic_DNA"/>
</dbReference>
<dbReference type="OrthoDB" id="9766710at2"/>
<keyword evidence="4" id="KW-1185">Reference proteome</keyword>
<sequence length="443" mass="51684">MRISISLSLIYSFLVSLVFSSHVLAYETEYPDIDQHDLYMIEAANLTIDGKYLEAYRIYENLFIETKDFYFLKQMVLSQSEAGNFDIALNLAMQYQAQSHDIDDDDINAIIAESHMRKGEYHLASILLEKIILTNPNIQFHYILSNIYIQERQLDKALEHLLVIYNDSMNASSKLKNDVLYQIIAIYIDKQDIQNALKYLSDSIVNNESNENLENFIGLYIKLNEFDTLKDSLIKRFENFQNIQNATLFVRLLMQQEKYEESIVFLQENESVLGHEARELLMQVYSAANRFQEAFEVARSLYEDTKINNFLRLSAVYQYEALGSRDKEALMPVIESLKKAIEHRNKDLVDSNSKPSKEDAFFYNFLGYLLIDYDIDLESGIHYVSLALSIEPDSVEYLDSLAWGFYKIKDCKRAQETFDLITDTQIDSSEELQKHREFISQCQ</sequence>
<dbReference type="Proteomes" id="UP000255139">
    <property type="component" value="Unassembled WGS sequence"/>
</dbReference>
<evidence type="ECO:0000313" key="4">
    <source>
        <dbReference type="Proteomes" id="UP000255139"/>
    </source>
</evidence>
<proteinExistence type="predicted"/>
<dbReference type="AlphaFoldDB" id="A0A377PW01"/>
<reference evidence="2 3" key="1">
    <citation type="journal article" date="2014" name="Genome Announc.">
        <title>Draft genome sequences of eight enterohepatic helicobacter species isolated from both laboratory and wild rodents.</title>
        <authorList>
            <person name="Sheh A."/>
            <person name="Shen Z."/>
            <person name="Fox J.G."/>
        </authorList>
    </citation>
    <scope>NUCLEOTIDE SEQUENCE [LARGE SCALE GENOMIC DNA]</scope>
    <source>
        <strain evidence="2 3">ST1</strain>
    </source>
</reference>
<reference evidence="1 4" key="2">
    <citation type="submission" date="2018-06" db="EMBL/GenBank/DDBJ databases">
        <authorList>
            <consortium name="Pathogen Informatics"/>
            <person name="Doyle S."/>
        </authorList>
    </citation>
    <scope>NUCLEOTIDE SEQUENCE [LARGE SCALE GENOMIC DNA]</scope>
    <source>
        <strain evidence="1 4">NCTC12714</strain>
    </source>
</reference>
<evidence type="ECO:0000313" key="3">
    <source>
        <dbReference type="Proteomes" id="UP000029922"/>
    </source>
</evidence>
<evidence type="ECO:0000313" key="1">
    <source>
        <dbReference type="EMBL" id="STQ86690.1"/>
    </source>
</evidence>
<gene>
    <name evidence="2" type="ORF">LS73_003165</name>
    <name evidence="1" type="ORF">NCTC12714_01501</name>
</gene>
<dbReference type="EMBL" id="JRPD02000004">
    <property type="protein sequence ID" value="TLE00915.1"/>
    <property type="molecule type" value="Genomic_DNA"/>
</dbReference>
<dbReference type="Proteomes" id="UP000029922">
    <property type="component" value="Unassembled WGS sequence"/>
</dbReference>
<dbReference type="SUPFAM" id="SSF48452">
    <property type="entry name" value="TPR-like"/>
    <property type="match status" value="2"/>
</dbReference>
<evidence type="ECO:0000313" key="2">
    <source>
        <dbReference type="EMBL" id="TLE00915.1"/>
    </source>
</evidence>